<dbReference type="PANTHER" id="PTHR37512">
    <property type="entry name" value="TRIFUNCTIONAL NAD BIOSYNTHESIS/REGULATOR PROTEIN NADR"/>
    <property type="match status" value="1"/>
</dbReference>
<proteinExistence type="predicted"/>
<protein>
    <submittedName>
        <fullName evidence="2">AAA family ATPase</fullName>
    </submittedName>
</protein>
<dbReference type="PANTHER" id="PTHR37512:SF1">
    <property type="entry name" value="NADR_TTD14 AAA DOMAIN-CONTAINING PROTEIN"/>
    <property type="match status" value="1"/>
</dbReference>
<accession>A0ABS2C9M9</accession>
<dbReference type="Proteomes" id="UP001195660">
    <property type="component" value="Unassembled WGS sequence"/>
</dbReference>
<dbReference type="SUPFAM" id="SSF52540">
    <property type="entry name" value="P-loop containing nucleoside triphosphate hydrolases"/>
    <property type="match status" value="1"/>
</dbReference>
<dbReference type="InterPro" id="IPR027417">
    <property type="entry name" value="P-loop_NTPase"/>
</dbReference>
<dbReference type="Pfam" id="PF13521">
    <property type="entry name" value="AAA_28"/>
    <property type="match status" value="1"/>
</dbReference>
<sequence>MANHQVVKIAIVGPESCGKSTLAQYLASRLNAQYVPEMARSYFAQHPHTNYSIDDVIAIAKLQYDTEHSMSAQHPLLICDTSPLVCRIWAEVRFGYCPAEITTLEMQSQYTHTLLCAPDIPWQADPLRESPHNREQLFTRYAHYLHLNAEPYHIIKGNGSARLDSALSILKSQGISI</sequence>
<feature type="domain" description="NadR/Ttd14 AAA" evidence="1">
    <location>
        <begin position="8"/>
        <end position="162"/>
    </location>
</feature>
<gene>
    <name evidence="2" type="ORF">GM173_04105</name>
</gene>
<evidence type="ECO:0000259" key="1">
    <source>
        <dbReference type="Pfam" id="PF13521"/>
    </source>
</evidence>
<dbReference type="RefSeq" id="WP_203570040.1">
    <property type="nucleotide sequence ID" value="NZ_WOFE01000001.1"/>
</dbReference>
<name>A0ABS2C9M9_9NEIS</name>
<keyword evidence="3" id="KW-1185">Reference proteome</keyword>
<evidence type="ECO:0000313" key="3">
    <source>
        <dbReference type="Proteomes" id="UP001195660"/>
    </source>
</evidence>
<evidence type="ECO:0000313" key="2">
    <source>
        <dbReference type="EMBL" id="MBM5570762.1"/>
    </source>
</evidence>
<dbReference type="InterPro" id="IPR038727">
    <property type="entry name" value="NadR/Ttd14_AAA_dom"/>
</dbReference>
<dbReference type="Gene3D" id="3.40.50.300">
    <property type="entry name" value="P-loop containing nucleotide triphosphate hydrolases"/>
    <property type="match status" value="1"/>
</dbReference>
<reference evidence="2 3" key="1">
    <citation type="submission" date="2019-11" db="EMBL/GenBank/DDBJ databases">
        <title>Novel Deefgea species.</title>
        <authorList>
            <person name="Han J.-H."/>
        </authorList>
    </citation>
    <scope>NUCLEOTIDE SEQUENCE [LARGE SCALE GENOMIC DNA]</scope>
    <source>
        <strain evidence="2 3">LMG 24817</strain>
    </source>
</reference>
<comment type="caution">
    <text evidence="2">The sequence shown here is derived from an EMBL/GenBank/DDBJ whole genome shotgun (WGS) entry which is preliminary data.</text>
</comment>
<dbReference type="InterPro" id="IPR052735">
    <property type="entry name" value="NAD_biosynth-regulator"/>
</dbReference>
<organism evidence="2 3">
    <name type="scientific">Deefgea chitinilytica</name>
    <dbReference type="NCBI Taxonomy" id="570276"/>
    <lineage>
        <taxon>Bacteria</taxon>
        <taxon>Pseudomonadati</taxon>
        <taxon>Pseudomonadota</taxon>
        <taxon>Betaproteobacteria</taxon>
        <taxon>Neisseriales</taxon>
        <taxon>Chitinibacteraceae</taxon>
        <taxon>Deefgea</taxon>
    </lineage>
</organism>
<dbReference type="EMBL" id="WOFE01000001">
    <property type="protein sequence ID" value="MBM5570762.1"/>
    <property type="molecule type" value="Genomic_DNA"/>
</dbReference>